<evidence type="ECO:0000313" key="3">
    <source>
        <dbReference type="EMBL" id="CAF3667296.1"/>
    </source>
</evidence>
<feature type="signal peptide" evidence="2">
    <location>
        <begin position="1"/>
        <end position="18"/>
    </location>
</feature>
<dbReference type="EMBL" id="CAJOBS010000220">
    <property type="protein sequence ID" value="CAF4527206.1"/>
    <property type="molecule type" value="Genomic_DNA"/>
</dbReference>
<feature type="region of interest" description="Disordered" evidence="1">
    <location>
        <begin position="21"/>
        <end position="93"/>
    </location>
</feature>
<name>A0A818SSD7_9BILA</name>
<dbReference type="Proteomes" id="UP000663838">
    <property type="component" value="Unassembled WGS sequence"/>
</dbReference>
<evidence type="ECO:0000256" key="2">
    <source>
        <dbReference type="SAM" id="SignalP"/>
    </source>
</evidence>
<feature type="chain" id="PRO_5036234080" evidence="2">
    <location>
        <begin position="19"/>
        <end position="93"/>
    </location>
</feature>
<accession>A0A818SSD7</accession>
<gene>
    <name evidence="3" type="ORF">KIK155_LOCUS24431</name>
    <name evidence="4" type="ORF">TOA249_LOCUS5452</name>
</gene>
<proteinExistence type="predicted"/>
<organism evidence="3 5">
    <name type="scientific">Rotaria socialis</name>
    <dbReference type="NCBI Taxonomy" id="392032"/>
    <lineage>
        <taxon>Eukaryota</taxon>
        <taxon>Metazoa</taxon>
        <taxon>Spiralia</taxon>
        <taxon>Gnathifera</taxon>
        <taxon>Rotifera</taxon>
        <taxon>Eurotatoria</taxon>
        <taxon>Bdelloidea</taxon>
        <taxon>Philodinida</taxon>
        <taxon>Philodinidae</taxon>
        <taxon>Rotaria</taxon>
    </lineage>
</organism>
<feature type="compositionally biased region" description="Pro residues" evidence="1">
    <location>
        <begin position="34"/>
        <end position="45"/>
    </location>
</feature>
<feature type="compositionally biased region" description="Low complexity" evidence="1">
    <location>
        <begin position="46"/>
        <end position="56"/>
    </location>
</feature>
<keyword evidence="2" id="KW-0732">Signal</keyword>
<dbReference type="AlphaFoldDB" id="A0A818SSD7"/>
<dbReference type="EMBL" id="CAJNYV010004352">
    <property type="protein sequence ID" value="CAF3667296.1"/>
    <property type="molecule type" value="Genomic_DNA"/>
</dbReference>
<sequence length="93" mass="9527">MRSSIIIILLALIVVVISVPIKTDNKKAEKPSKRPPAPPPSPPSSPNGSSSHPPRSTVTGTLPDDSHERGPRTKGSTSAGTPPSSTSTLAAIV</sequence>
<comment type="caution">
    <text evidence="3">The sequence shown here is derived from an EMBL/GenBank/DDBJ whole genome shotgun (WGS) entry which is preliminary data.</text>
</comment>
<evidence type="ECO:0000313" key="5">
    <source>
        <dbReference type="Proteomes" id="UP000663865"/>
    </source>
</evidence>
<evidence type="ECO:0000313" key="4">
    <source>
        <dbReference type="EMBL" id="CAF4527206.1"/>
    </source>
</evidence>
<feature type="compositionally biased region" description="Basic and acidic residues" evidence="1">
    <location>
        <begin position="23"/>
        <end position="32"/>
    </location>
</feature>
<protein>
    <submittedName>
        <fullName evidence="3">Uncharacterized protein</fullName>
    </submittedName>
</protein>
<reference evidence="3" key="1">
    <citation type="submission" date="2021-02" db="EMBL/GenBank/DDBJ databases">
        <authorList>
            <person name="Nowell W R."/>
        </authorList>
    </citation>
    <scope>NUCLEOTIDE SEQUENCE</scope>
</reference>
<feature type="compositionally biased region" description="Low complexity" evidence="1">
    <location>
        <begin position="73"/>
        <end position="93"/>
    </location>
</feature>
<evidence type="ECO:0000256" key="1">
    <source>
        <dbReference type="SAM" id="MobiDB-lite"/>
    </source>
</evidence>
<dbReference type="Proteomes" id="UP000663865">
    <property type="component" value="Unassembled WGS sequence"/>
</dbReference>